<reference evidence="1" key="1">
    <citation type="submission" date="2018-10" db="EMBL/GenBank/DDBJ databases">
        <title>Hidden diversity of soil giant viruses.</title>
        <authorList>
            <person name="Schulz F."/>
            <person name="Alteio L."/>
            <person name="Goudeau D."/>
            <person name="Ryan E.M."/>
            <person name="Malmstrom R.R."/>
            <person name="Blanchard J."/>
            <person name="Woyke T."/>
        </authorList>
    </citation>
    <scope>NUCLEOTIDE SEQUENCE</scope>
    <source>
        <strain evidence="1">HAV1</strain>
    </source>
</reference>
<dbReference type="EMBL" id="MK072299">
    <property type="protein sequence ID" value="AYV81742.1"/>
    <property type="molecule type" value="Genomic_DNA"/>
</dbReference>
<sequence length="48" mass="5804">TDDCVVTLLKHLFQRSIVTRLDDKNCDLEKLHKKWQQVNKKLIVWIIQ</sequence>
<feature type="non-terminal residue" evidence="1">
    <location>
        <position position="1"/>
    </location>
</feature>
<organism evidence="1">
    <name type="scientific">Harvfovirus sp</name>
    <dbReference type="NCBI Taxonomy" id="2487768"/>
    <lineage>
        <taxon>Viruses</taxon>
        <taxon>Varidnaviria</taxon>
        <taxon>Bamfordvirae</taxon>
        <taxon>Nucleocytoviricota</taxon>
        <taxon>Megaviricetes</taxon>
        <taxon>Imitervirales</taxon>
        <taxon>Mimiviridae</taxon>
        <taxon>Klosneuvirinae</taxon>
    </lineage>
</organism>
<gene>
    <name evidence="1" type="ORF">Harvfovirus57_11</name>
</gene>
<proteinExistence type="predicted"/>
<name>A0A3G5A3F6_9VIRU</name>
<protein>
    <submittedName>
        <fullName evidence="1">Uncharacterized protein</fullName>
    </submittedName>
</protein>
<accession>A0A3G5A3F6</accession>
<evidence type="ECO:0000313" key="1">
    <source>
        <dbReference type="EMBL" id="AYV81742.1"/>
    </source>
</evidence>